<reference evidence="2 3" key="1">
    <citation type="submission" date="2011-02" db="EMBL/GenBank/DDBJ databases">
        <title>The Genome Sequence of Sphaeroforma arctica JP610.</title>
        <authorList>
            <consortium name="The Broad Institute Genome Sequencing Platform"/>
            <person name="Russ C."/>
            <person name="Cuomo C."/>
            <person name="Young S.K."/>
            <person name="Zeng Q."/>
            <person name="Gargeya S."/>
            <person name="Alvarado L."/>
            <person name="Berlin A."/>
            <person name="Chapman S.B."/>
            <person name="Chen Z."/>
            <person name="Freedman E."/>
            <person name="Gellesch M."/>
            <person name="Goldberg J."/>
            <person name="Griggs A."/>
            <person name="Gujja S."/>
            <person name="Heilman E."/>
            <person name="Heiman D."/>
            <person name="Howarth C."/>
            <person name="Mehta T."/>
            <person name="Neiman D."/>
            <person name="Pearson M."/>
            <person name="Roberts A."/>
            <person name="Saif S."/>
            <person name="Shea T."/>
            <person name="Shenoy N."/>
            <person name="Sisk P."/>
            <person name="Stolte C."/>
            <person name="Sykes S."/>
            <person name="White J."/>
            <person name="Yandava C."/>
            <person name="Burger G."/>
            <person name="Gray M.W."/>
            <person name="Holland P.W.H."/>
            <person name="King N."/>
            <person name="Lang F.B.F."/>
            <person name="Roger A.J."/>
            <person name="Ruiz-Trillo I."/>
            <person name="Haas B."/>
            <person name="Nusbaum C."/>
            <person name="Birren B."/>
        </authorList>
    </citation>
    <scope>NUCLEOTIDE SEQUENCE [LARGE SCALE GENOMIC DNA]</scope>
    <source>
        <strain evidence="2 3">JP610</strain>
    </source>
</reference>
<feature type="compositionally biased region" description="Polar residues" evidence="1">
    <location>
        <begin position="635"/>
        <end position="644"/>
    </location>
</feature>
<feature type="compositionally biased region" description="Basic and acidic residues" evidence="1">
    <location>
        <begin position="942"/>
        <end position="961"/>
    </location>
</feature>
<protein>
    <submittedName>
        <fullName evidence="2">Uncharacterized protein</fullName>
    </submittedName>
</protein>
<dbReference type="GeneID" id="25904894"/>
<dbReference type="RefSeq" id="XP_014157261.1">
    <property type="nucleotide sequence ID" value="XM_014301786.1"/>
</dbReference>
<keyword evidence="3" id="KW-1185">Reference proteome</keyword>
<feature type="compositionally biased region" description="Pro residues" evidence="1">
    <location>
        <begin position="1242"/>
        <end position="1253"/>
    </location>
</feature>
<organism evidence="2 3">
    <name type="scientific">Sphaeroforma arctica JP610</name>
    <dbReference type="NCBI Taxonomy" id="667725"/>
    <lineage>
        <taxon>Eukaryota</taxon>
        <taxon>Ichthyosporea</taxon>
        <taxon>Ichthyophonida</taxon>
        <taxon>Sphaeroforma</taxon>
    </lineage>
</organism>
<feature type="compositionally biased region" description="Basic residues" evidence="1">
    <location>
        <begin position="929"/>
        <end position="941"/>
    </location>
</feature>
<proteinExistence type="predicted"/>
<feature type="region of interest" description="Disordered" evidence="1">
    <location>
        <begin position="635"/>
        <end position="654"/>
    </location>
</feature>
<feature type="compositionally biased region" description="Polar residues" evidence="1">
    <location>
        <begin position="1"/>
        <end position="17"/>
    </location>
</feature>
<feature type="compositionally biased region" description="Polar residues" evidence="1">
    <location>
        <begin position="225"/>
        <end position="239"/>
    </location>
</feature>
<feature type="region of interest" description="Disordered" evidence="1">
    <location>
        <begin position="840"/>
        <end position="890"/>
    </location>
</feature>
<feature type="compositionally biased region" description="Basic and acidic residues" evidence="1">
    <location>
        <begin position="758"/>
        <end position="769"/>
    </location>
</feature>
<feature type="compositionally biased region" description="Gly residues" evidence="1">
    <location>
        <begin position="784"/>
        <end position="804"/>
    </location>
</feature>
<feature type="compositionally biased region" description="Low complexity" evidence="1">
    <location>
        <begin position="204"/>
        <end position="217"/>
    </location>
</feature>
<feature type="region of interest" description="Disordered" evidence="1">
    <location>
        <begin position="172"/>
        <end position="274"/>
    </location>
</feature>
<accession>A0A0L0G3A9</accession>
<gene>
    <name evidence="2" type="ORF">SARC_04390</name>
</gene>
<evidence type="ECO:0000313" key="2">
    <source>
        <dbReference type="EMBL" id="KNC83359.1"/>
    </source>
</evidence>
<feature type="compositionally biased region" description="Polar residues" evidence="1">
    <location>
        <begin position="731"/>
        <end position="747"/>
    </location>
</feature>
<feature type="region of interest" description="Disordered" evidence="1">
    <location>
        <begin position="1431"/>
        <end position="1456"/>
    </location>
</feature>
<feature type="region of interest" description="Disordered" evidence="1">
    <location>
        <begin position="1233"/>
        <end position="1253"/>
    </location>
</feature>
<feature type="region of interest" description="Disordered" evidence="1">
    <location>
        <begin position="1016"/>
        <end position="1134"/>
    </location>
</feature>
<feature type="compositionally biased region" description="Polar residues" evidence="1">
    <location>
        <begin position="868"/>
        <end position="890"/>
    </location>
</feature>
<feature type="region of interest" description="Disordered" evidence="1">
    <location>
        <begin position="697"/>
        <end position="815"/>
    </location>
</feature>
<feature type="compositionally biased region" description="Basic and acidic residues" evidence="1">
    <location>
        <begin position="240"/>
        <end position="253"/>
    </location>
</feature>
<evidence type="ECO:0000256" key="1">
    <source>
        <dbReference type="SAM" id="MobiDB-lite"/>
    </source>
</evidence>
<feature type="compositionally biased region" description="Basic and acidic residues" evidence="1">
    <location>
        <begin position="1091"/>
        <end position="1108"/>
    </location>
</feature>
<feature type="compositionally biased region" description="Low complexity" evidence="1">
    <location>
        <begin position="709"/>
        <end position="730"/>
    </location>
</feature>
<dbReference type="EMBL" id="KQ241840">
    <property type="protein sequence ID" value="KNC83359.1"/>
    <property type="molecule type" value="Genomic_DNA"/>
</dbReference>
<name>A0A0L0G3A9_9EUKA</name>
<dbReference type="Proteomes" id="UP000054560">
    <property type="component" value="Unassembled WGS sequence"/>
</dbReference>
<feature type="region of interest" description="Disordered" evidence="1">
    <location>
        <begin position="438"/>
        <end position="489"/>
    </location>
</feature>
<sequence>MEFTPESSVSNARSSDQPVPALYVSRRTKLSLGRHNPSTMPGRPSLASAFDIHPKTHSKGSSHAPLRTTVHLRNRSHACTQDGPRSIHRKRYQVPGQLGVLSDKQDTPLTDRRFATQSFPFGTQTLQVGTRSLLGIALPERGHVSAGRGVGHMPEMARMVGLGLEPMEEEIPSDHNRYLGDSRATTGTDGKAGRRTPKTRARTDTGADTDTASSSSKTRGERAITHSTNTDMDTASSSSKTRDERAITHRTDTDTDTASSSSKPRERGTITHNTDTTRDLSTTIASPELTREHDRHVVLLQDVSAPVPSHASESTSTCAELTVEGPSGSVRGSIQGSTSGEACPNPTTQLGVTHELHDSKVTVQDVVSGVTDFGPSGSEKSRIGAPTTQTRTRTAAVRASTRAHKRKRSHTDVRARKRIAEPKATAPAMIATEIEGDDHTLPERASRSNLHTRTRTQRATADTGMTNEHGRDNGKEGTPASTSGESVSYAREVEVTSGESVNYAREVAEEGGCPIGSALDKRRILDLKHTELNDTNGPAIYPDLSYIGSSITPVKVGLTREAHGESCSLEKFGTDVCVAGESCIPEKFGTDVCLAGEQRMIAGMTHESSVNASVALGDGDELGSQVEFDTTVVSAGNKSPQQQPAPDLVHDARSGTDTAHSVTFETADAAMDVVNQSTSEAPKLDPGANTAHLGAEVSGNRLEVSPSRATENTTSTATANTSTPANDNTTGTSQQDTPHTDVAQRTTVAGVGSPCRVPTEDLPHPRAAERTPGQGPSVRVSAPGGTGQGNGTQAGVDAPGGGKRTGSLRPTPTPESGCADMFVEGCYRSKYFVHAHGTGVSSRARTGDGDGRSSVPLGVGRSDCMGVGQSNGTLPGSASERSLDTTADWASSPKSLGLGARAKASRSVSASMGVNTSEGECIGKGVTAQKRRGRPRKAKSLKKTEEGKLNTTHTKRDREDEATGVATHAPRSTKGTVGTSKGLGPSVGTRTSDQVALESTDRVGFVVGDVTGIRTSESVKDDNPVCAKNIRTQTSKRSKSSESARPGNKRKKPEAEGRDVKKAKKGAKADEEASTCAQGATDIRKKLRKSDRKEREKVQKRPKSEQPKPKKVGAGSKTKKKRTTSQDNLAGSGVQGSVEAQLEASSEYAVTAVTTSFFTNEIGHLSKDRILIDCDGSQLNEAVAHMADLTSFQSQGPGSHPKAALPLAESPAGLIVEKPLDESGLFGFQSQSLNPVVKDRPPPPPAPLPPPLGLPKSIETVHARKLSEEFTYTHTGATAQHIHFPQTTGDEQLHLAMAIHTSLGGAVASATQSTNAPGPDGNRADSVLVSENAPAAGDTVLSETERAGTGPDTIAHGVREGAMRRKTGAVVVTPKPDKPLTKTKIKALAKQAAKAEWEQSKKTLHLLTAVANCTIGSKTTIITESKTQILRGGGERSRARPKAKAKLPANSNSDHVGGFFEANSDPILRPDDTVFRAWDAEERRAQRSRAARLVRDTMVDWHKYSLLRNESITDWRDYELMGLGGFCLDINSSQSEESCGSDAEEDLQEIPMTQMAPQSEISAKRRLSEEEIDLGLSKSAEGSITYIAHGVRYNAWDHLPVCPVKGPNSGSPLTGTLIGRR</sequence>
<feature type="region of interest" description="Disordered" evidence="1">
    <location>
        <begin position="1"/>
        <end position="21"/>
    </location>
</feature>
<evidence type="ECO:0000313" key="3">
    <source>
        <dbReference type="Proteomes" id="UP000054560"/>
    </source>
</evidence>
<feature type="region of interest" description="Disordered" evidence="1">
    <location>
        <begin position="372"/>
        <end position="391"/>
    </location>
</feature>
<feature type="region of interest" description="Disordered" evidence="1">
    <location>
        <begin position="923"/>
        <end position="995"/>
    </location>
</feature>